<accession>A0A242L0L0</accession>
<evidence type="ECO:0000313" key="1">
    <source>
        <dbReference type="EMBL" id="OTP27737.1"/>
    </source>
</evidence>
<name>A0A242L0L0_ENTMU</name>
<evidence type="ECO:0000313" key="2">
    <source>
        <dbReference type="Proteomes" id="UP000195024"/>
    </source>
</evidence>
<sequence length="97" mass="10989">MKESNDYIKLIEKLREEKDMDELASLFMNVISLAGLKMDETASLLYYIQKQTVEAPHNAKFLKERLGLDVKNLGVEGVLQVQRALVSTYVDKLGNNA</sequence>
<protein>
    <submittedName>
        <fullName evidence="1">Uncharacterized protein</fullName>
    </submittedName>
</protein>
<gene>
    <name evidence="1" type="ORF">A5802_001473</name>
</gene>
<dbReference type="AlphaFoldDB" id="A0A242L0L0"/>
<comment type="caution">
    <text evidence="1">The sequence shown here is derived from an EMBL/GenBank/DDBJ whole genome shotgun (WGS) entry which is preliminary data.</text>
</comment>
<proteinExistence type="predicted"/>
<dbReference type="EMBL" id="NGMS01000001">
    <property type="protein sequence ID" value="OTP27737.1"/>
    <property type="molecule type" value="Genomic_DNA"/>
</dbReference>
<organism evidence="1 2">
    <name type="scientific">Enterococcus mundtii</name>
    <dbReference type="NCBI Taxonomy" id="53346"/>
    <lineage>
        <taxon>Bacteria</taxon>
        <taxon>Bacillati</taxon>
        <taxon>Bacillota</taxon>
        <taxon>Bacilli</taxon>
        <taxon>Lactobacillales</taxon>
        <taxon>Enterococcaceae</taxon>
        <taxon>Enterococcus</taxon>
    </lineage>
</organism>
<reference evidence="1 2" key="1">
    <citation type="submission" date="2017-05" db="EMBL/GenBank/DDBJ databases">
        <title>The Genome Sequence of Enterococcus mundtii 6B1_DIV0119.</title>
        <authorList>
            <consortium name="The Broad Institute Genomics Platform"/>
            <consortium name="The Broad Institute Genomic Center for Infectious Diseases"/>
            <person name="Earl A."/>
            <person name="Manson A."/>
            <person name="Schwartman J."/>
            <person name="Gilmore M."/>
            <person name="Abouelleil A."/>
            <person name="Cao P."/>
            <person name="Chapman S."/>
            <person name="Cusick C."/>
            <person name="Shea T."/>
            <person name="Young S."/>
            <person name="Neafsey D."/>
            <person name="Nusbaum C."/>
            <person name="Birren B."/>
        </authorList>
    </citation>
    <scope>NUCLEOTIDE SEQUENCE [LARGE SCALE GENOMIC DNA]</scope>
    <source>
        <strain evidence="1 2">6B1_DIV0119</strain>
    </source>
</reference>
<dbReference type="Proteomes" id="UP000195024">
    <property type="component" value="Unassembled WGS sequence"/>
</dbReference>